<dbReference type="Proteomes" id="UP000316213">
    <property type="component" value="Unassembled WGS sequence"/>
</dbReference>
<comment type="caution">
    <text evidence="3">The sequence shown here is derived from an EMBL/GenBank/DDBJ whole genome shotgun (WGS) entry which is preliminary data.</text>
</comment>
<reference evidence="3 4" key="1">
    <citation type="submission" date="2019-02" db="EMBL/GenBank/DDBJ databases">
        <title>Deep-cultivation of Planctomycetes and their phenomic and genomic characterization uncovers novel biology.</title>
        <authorList>
            <person name="Wiegand S."/>
            <person name="Jogler M."/>
            <person name="Boedeker C."/>
            <person name="Pinto D."/>
            <person name="Vollmers J."/>
            <person name="Rivas-Marin E."/>
            <person name="Kohn T."/>
            <person name="Peeters S.H."/>
            <person name="Heuer A."/>
            <person name="Rast P."/>
            <person name="Oberbeckmann S."/>
            <person name="Bunk B."/>
            <person name="Jeske O."/>
            <person name="Meyerdierks A."/>
            <person name="Storesund J.E."/>
            <person name="Kallscheuer N."/>
            <person name="Luecker S."/>
            <person name="Lage O.M."/>
            <person name="Pohl T."/>
            <person name="Merkel B.J."/>
            <person name="Hornburger P."/>
            <person name="Mueller R.-W."/>
            <person name="Bruemmer F."/>
            <person name="Labrenz M."/>
            <person name="Spormann A.M."/>
            <person name="Op Den Camp H."/>
            <person name="Overmann J."/>
            <person name="Amann R."/>
            <person name="Jetten M.S.M."/>
            <person name="Mascher T."/>
            <person name="Medema M.H."/>
            <person name="Devos D.P."/>
            <person name="Kaster A.-K."/>
            <person name="Ovreas L."/>
            <person name="Rohde M."/>
            <person name="Galperin M.Y."/>
            <person name="Jogler C."/>
        </authorList>
    </citation>
    <scope>NUCLEOTIDE SEQUENCE [LARGE SCALE GENOMIC DNA]</scope>
    <source>
        <strain evidence="3 4">Pla100</strain>
    </source>
</reference>
<dbReference type="InterPro" id="IPR007557">
    <property type="entry name" value="PSP1_C"/>
</dbReference>
<evidence type="ECO:0000256" key="1">
    <source>
        <dbReference type="SAM" id="MobiDB-lite"/>
    </source>
</evidence>
<sequence>MNSRPHRYLVQIGFAGDCYLASGPEGPTSTNSSLPDTRSAVPPTAPEIPRHARVLVQTPRGVELGTVINRIRAIDTITERDSVSLRILRRVTHDDERLIDRLQKYKNEAVRKCQQVLAASDSPAVLLDVDQLFDGNTLILHFLGPVDSLGRDLTDVIVQEYENEVQSIRLSELMNVGCGPGCGTEVAGGCGTAGGCAGCSIGCKTP</sequence>
<evidence type="ECO:0000313" key="3">
    <source>
        <dbReference type="EMBL" id="TWU03783.1"/>
    </source>
</evidence>
<name>A0A5C6AUT8_9BACT</name>
<accession>A0A5C6AUT8</accession>
<proteinExistence type="predicted"/>
<dbReference type="RefSeq" id="WP_146576238.1">
    <property type="nucleotide sequence ID" value="NZ_SJPM01000001.1"/>
</dbReference>
<protein>
    <recommendedName>
        <fullName evidence="2">PSP1 C-terminal domain-containing protein</fullName>
    </recommendedName>
</protein>
<dbReference type="AlphaFoldDB" id="A0A5C6AUT8"/>
<dbReference type="OrthoDB" id="287205at2"/>
<evidence type="ECO:0000259" key="2">
    <source>
        <dbReference type="PROSITE" id="PS51411"/>
    </source>
</evidence>
<feature type="domain" description="PSP1 C-terminal" evidence="2">
    <location>
        <begin position="85"/>
        <end position="170"/>
    </location>
</feature>
<dbReference type="Pfam" id="PF04468">
    <property type="entry name" value="PSP1"/>
    <property type="match status" value="1"/>
</dbReference>
<evidence type="ECO:0000313" key="4">
    <source>
        <dbReference type="Proteomes" id="UP000316213"/>
    </source>
</evidence>
<dbReference type="EMBL" id="SJPM01000001">
    <property type="protein sequence ID" value="TWU03783.1"/>
    <property type="molecule type" value="Genomic_DNA"/>
</dbReference>
<dbReference type="PROSITE" id="PS51411">
    <property type="entry name" value="PSP1_C"/>
    <property type="match status" value="1"/>
</dbReference>
<feature type="region of interest" description="Disordered" evidence="1">
    <location>
        <begin position="23"/>
        <end position="45"/>
    </location>
</feature>
<organism evidence="3 4">
    <name type="scientific">Neorhodopirellula pilleata</name>
    <dbReference type="NCBI Taxonomy" id="2714738"/>
    <lineage>
        <taxon>Bacteria</taxon>
        <taxon>Pseudomonadati</taxon>
        <taxon>Planctomycetota</taxon>
        <taxon>Planctomycetia</taxon>
        <taxon>Pirellulales</taxon>
        <taxon>Pirellulaceae</taxon>
        <taxon>Neorhodopirellula</taxon>
    </lineage>
</organism>
<keyword evidence="4" id="KW-1185">Reference proteome</keyword>
<gene>
    <name evidence="3" type="ORF">Pla100_07130</name>
</gene>
<feature type="compositionally biased region" description="Polar residues" evidence="1">
    <location>
        <begin position="27"/>
        <end position="36"/>
    </location>
</feature>